<keyword evidence="2 7" id="KW-0813">Transport</keyword>
<dbReference type="InterPro" id="IPR037066">
    <property type="entry name" value="Plug_dom_sf"/>
</dbReference>
<dbReference type="InterPro" id="IPR039426">
    <property type="entry name" value="TonB-dep_rcpt-like"/>
</dbReference>
<dbReference type="InterPro" id="IPR023996">
    <property type="entry name" value="TonB-dep_OMP_SusC/RagA"/>
</dbReference>
<organism evidence="9 10">
    <name type="scientific">Sunxiuqinia elliptica</name>
    <dbReference type="NCBI Taxonomy" id="655355"/>
    <lineage>
        <taxon>Bacteria</taxon>
        <taxon>Pseudomonadati</taxon>
        <taxon>Bacteroidota</taxon>
        <taxon>Bacteroidia</taxon>
        <taxon>Marinilabiliales</taxon>
        <taxon>Prolixibacteraceae</taxon>
        <taxon>Sunxiuqinia</taxon>
    </lineage>
</organism>
<keyword evidence="9" id="KW-0675">Receptor</keyword>
<dbReference type="Pfam" id="PF07715">
    <property type="entry name" value="Plug"/>
    <property type="match status" value="1"/>
</dbReference>
<comment type="similarity">
    <text evidence="7">Belongs to the TonB-dependent receptor family.</text>
</comment>
<dbReference type="GO" id="GO:0009279">
    <property type="term" value="C:cell outer membrane"/>
    <property type="evidence" value="ECO:0007669"/>
    <property type="project" value="UniProtKB-SubCell"/>
</dbReference>
<dbReference type="Pfam" id="PF13715">
    <property type="entry name" value="CarbopepD_reg_2"/>
    <property type="match status" value="1"/>
</dbReference>
<dbReference type="Proteomes" id="UP000294848">
    <property type="component" value="Unassembled WGS sequence"/>
</dbReference>
<dbReference type="RefSeq" id="WP_133463695.1">
    <property type="nucleotide sequence ID" value="NZ_SNWI01000001.1"/>
</dbReference>
<comment type="caution">
    <text evidence="9">The sequence shown here is derived from an EMBL/GenBank/DDBJ whole genome shotgun (WGS) entry which is preliminary data.</text>
</comment>
<feature type="domain" description="TonB-dependent receptor plug" evidence="8">
    <location>
        <begin position="125"/>
        <end position="240"/>
    </location>
</feature>
<evidence type="ECO:0000256" key="4">
    <source>
        <dbReference type="ARBA" id="ARBA00022692"/>
    </source>
</evidence>
<evidence type="ECO:0000256" key="2">
    <source>
        <dbReference type="ARBA" id="ARBA00022448"/>
    </source>
</evidence>
<name>A0A4R6HCY0_9BACT</name>
<dbReference type="SUPFAM" id="SSF49464">
    <property type="entry name" value="Carboxypeptidase regulatory domain-like"/>
    <property type="match status" value="1"/>
</dbReference>
<evidence type="ECO:0000256" key="6">
    <source>
        <dbReference type="ARBA" id="ARBA00023237"/>
    </source>
</evidence>
<dbReference type="EMBL" id="SNWI01000001">
    <property type="protein sequence ID" value="TDO05671.1"/>
    <property type="molecule type" value="Genomic_DNA"/>
</dbReference>
<dbReference type="Gene3D" id="2.170.130.10">
    <property type="entry name" value="TonB-dependent receptor, plug domain"/>
    <property type="match status" value="1"/>
</dbReference>
<gene>
    <name evidence="9" type="ORF">DET52_1011035</name>
</gene>
<evidence type="ECO:0000256" key="3">
    <source>
        <dbReference type="ARBA" id="ARBA00022452"/>
    </source>
</evidence>
<comment type="subcellular location">
    <subcellularLocation>
        <location evidence="1 7">Cell outer membrane</location>
        <topology evidence="1 7">Multi-pass membrane protein</topology>
    </subcellularLocation>
</comment>
<keyword evidence="5 7" id="KW-0472">Membrane</keyword>
<accession>A0A4R6HCY0</accession>
<proteinExistence type="inferred from homology"/>
<dbReference type="InterPro" id="IPR008969">
    <property type="entry name" value="CarboxyPept-like_regulatory"/>
</dbReference>
<reference evidence="9 10" key="1">
    <citation type="submission" date="2019-03" db="EMBL/GenBank/DDBJ databases">
        <title>Freshwater and sediment microbial communities from various areas in North America, analyzing microbe dynamics in response to fracking.</title>
        <authorList>
            <person name="Lamendella R."/>
        </authorList>
    </citation>
    <scope>NUCLEOTIDE SEQUENCE [LARGE SCALE GENOMIC DNA]</scope>
    <source>
        <strain evidence="9 10">114D</strain>
    </source>
</reference>
<sequence length="1125" mass="123969">MNQKLKWLMKCLFTLTALFIGVGIVIAQEVKISGNVTSSEDGAPLPGVSVIQQGTTNGTVTDIDGNYAISIPQGTVVVFSFIGMETHQMTATGSKTYNVVLDPETTGLDEVVVTALGIKREEKKLGYAFTKVDGEDLAQANSVNAISSLQGKSAGVQIDQIGSSVVSAPRISIRGNSTFGGNNQPLLIVDGVIVDGGTSDGRTDWGNGFKTINSMDIESMNVLRGAAATALYGSQALNGVLLITTKSGDKAKKGLNISVSSNNSIGILNAPFEMQNEYGAGVYASANSTLSNKYYTTQEFRKNSDGKAIIAPTTLNWGPRMDGQNVIDYVGDEVSYQPYPNNWKSLYEQSYTTTNSVALSKTTKDLSLRFAYTNQYSQGYYARNDFKKNTFNLNLSYQLNDYISTSVKASYMHSRHENPTYQHGDGTYAASRLLGWYGLTRSYDIEKFADPKYYISTVRNEWPVPPLDQADPGYGIPRIAQIYYYYHWKDQWEDEDNLRATASVDVTPTDWMGLSVGARTNLSYRYRETHQWYDYGDGSTRLMKNYYQNNFVNYFAKMNFNSKFLNDDLSLDVILQAESQEWFNNAVNGFATLHTVPGYWFFGNFPNGINKRPGGDFSNTRKLNSLSGFVDLAYKNQLFLSLTARNDWSSTLVYADGHGNPSFFYPSASLSWIVNETYDLPEIFNFAKVRASYGEVGGAPNPYVINPGYKVAQHDFMDNSYLQFDSNTLPNLNLKPYRSREFELGLNASMFENRFGIDFAVYKRNTFNQIINLPVSETSGVSNIQINAGDIQDIGLELTVDYTPIKTKDFSWDISANYFTHKNSIESLYNDIKRNNLSSGRNVYTGASAYAYVGGDFGVIMANSVPRTYINPADPNDPNNGKYIAEWSDNAGTVSYTDSGVQFKAGKITPDFIGSLNNKLTWKGLSLDCQVYFKIGGDVALSSYGTGMLYAGTGVSSLAYRDKEHGGIEFTTPDGVQGGATFEDGYIPGNVIFDNGQTAYGKDISGYDYAEAVNSGLVYPSHISTYYAYNHAGGSYAGADIFENSYITLKNVAISYTLPQSLLSKIRVQKATVSVYGRDLAVLYNTLPDKANPQFLYSSDSGSFTDGEGVAPWASTLGLSLNVEF</sequence>
<evidence type="ECO:0000313" key="9">
    <source>
        <dbReference type="EMBL" id="TDO05671.1"/>
    </source>
</evidence>
<dbReference type="InterPro" id="IPR023997">
    <property type="entry name" value="TonB-dep_OMP_SusC/RagA_CS"/>
</dbReference>
<evidence type="ECO:0000256" key="5">
    <source>
        <dbReference type="ARBA" id="ARBA00023136"/>
    </source>
</evidence>
<evidence type="ECO:0000256" key="1">
    <source>
        <dbReference type="ARBA" id="ARBA00004571"/>
    </source>
</evidence>
<keyword evidence="4 7" id="KW-0812">Transmembrane</keyword>
<dbReference type="InterPro" id="IPR036942">
    <property type="entry name" value="Beta-barrel_TonB_sf"/>
</dbReference>
<protein>
    <submittedName>
        <fullName evidence="9">Iron complex outermembrane receptor protein</fullName>
    </submittedName>
</protein>
<dbReference type="Gene3D" id="2.60.40.1120">
    <property type="entry name" value="Carboxypeptidase-like, regulatory domain"/>
    <property type="match status" value="1"/>
</dbReference>
<dbReference type="OrthoDB" id="9768177at2"/>
<keyword evidence="3 7" id="KW-1134">Transmembrane beta strand</keyword>
<dbReference type="Gene3D" id="2.40.170.20">
    <property type="entry name" value="TonB-dependent receptor, beta-barrel domain"/>
    <property type="match status" value="1"/>
</dbReference>
<evidence type="ECO:0000259" key="8">
    <source>
        <dbReference type="Pfam" id="PF07715"/>
    </source>
</evidence>
<evidence type="ECO:0000256" key="7">
    <source>
        <dbReference type="PROSITE-ProRule" id="PRU01360"/>
    </source>
</evidence>
<dbReference type="InterPro" id="IPR012910">
    <property type="entry name" value="Plug_dom"/>
</dbReference>
<keyword evidence="6 7" id="KW-0998">Cell outer membrane</keyword>
<evidence type="ECO:0000313" key="10">
    <source>
        <dbReference type="Proteomes" id="UP000294848"/>
    </source>
</evidence>
<dbReference type="PROSITE" id="PS52016">
    <property type="entry name" value="TONB_DEPENDENT_REC_3"/>
    <property type="match status" value="1"/>
</dbReference>
<dbReference type="NCBIfam" id="TIGR04056">
    <property type="entry name" value="OMP_RagA_SusC"/>
    <property type="match status" value="1"/>
</dbReference>
<dbReference type="AlphaFoldDB" id="A0A4R6HCY0"/>
<dbReference type="SUPFAM" id="SSF56935">
    <property type="entry name" value="Porins"/>
    <property type="match status" value="1"/>
</dbReference>
<dbReference type="NCBIfam" id="TIGR04057">
    <property type="entry name" value="SusC_RagA_signa"/>
    <property type="match status" value="1"/>
</dbReference>